<comment type="subcellular location">
    <subcellularLocation>
        <location evidence="11">Cytoplasm</location>
    </subcellularLocation>
</comment>
<comment type="catalytic activity">
    <reaction evidence="1 11">
        <text>Endonucleolytic cleavage to 5'-phosphomonoester.</text>
        <dbReference type="EC" id="3.1.26.4"/>
    </reaction>
</comment>
<comment type="function">
    <text evidence="2 11">Endonuclease that specifically degrades the RNA of RNA-DNA hybrids.</text>
</comment>
<comment type="similarity">
    <text evidence="3 11">Belongs to the RNase H family.</text>
</comment>
<comment type="subunit">
    <text evidence="4 11">Monomer.</text>
</comment>
<evidence type="ECO:0000256" key="1">
    <source>
        <dbReference type="ARBA" id="ARBA00000077"/>
    </source>
</evidence>
<dbReference type="GO" id="GO:0043137">
    <property type="term" value="P:DNA replication, removal of RNA primer"/>
    <property type="evidence" value="ECO:0007669"/>
    <property type="project" value="TreeGrafter"/>
</dbReference>
<dbReference type="GO" id="GO:0004523">
    <property type="term" value="F:RNA-DNA hybrid ribonuclease activity"/>
    <property type="evidence" value="ECO:0007669"/>
    <property type="project" value="UniProtKB-UniRule"/>
</dbReference>
<evidence type="ECO:0000256" key="2">
    <source>
        <dbReference type="ARBA" id="ARBA00004065"/>
    </source>
</evidence>
<feature type="binding site" evidence="11">
    <location>
        <position position="64"/>
    </location>
    <ligand>
        <name>Mg(2+)</name>
        <dbReference type="ChEBI" id="CHEBI:18420"/>
        <label>1</label>
    </ligand>
</feature>
<dbReference type="InterPro" id="IPR002156">
    <property type="entry name" value="RNaseH_domain"/>
</dbReference>
<name>A0A848KRR3_9ACTN</name>
<dbReference type="InterPro" id="IPR036397">
    <property type="entry name" value="RNaseH_sf"/>
</dbReference>
<dbReference type="RefSeq" id="WP_170194276.1">
    <property type="nucleotide sequence ID" value="NZ_JABBNB010000009.1"/>
</dbReference>
<dbReference type="SUPFAM" id="SSF53098">
    <property type="entry name" value="Ribonuclease H-like"/>
    <property type="match status" value="1"/>
</dbReference>
<dbReference type="EC" id="3.1.26.4" evidence="5 11"/>
<keyword evidence="9 11" id="KW-0378">Hydrolase</keyword>
<dbReference type="NCBIfam" id="NF001236">
    <property type="entry name" value="PRK00203.1"/>
    <property type="match status" value="1"/>
</dbReference>
<dbReference type="AlphaFoldDB" id="A0A848KRR3"/>
<feature type="binding site" evidence="11">
    <location>
        <position position="150"/>
    </location>
    <ligand>
        <name>Mg(2+)</name>
        <dbReference type="ChEBI" id="CHEBI:18420"/>
        <label>2</label>
    </ligand>
</feature>
<evidence type="ECO:0000256" key="9">
    <source>
        <dbReference type="ARBA" id="ARBA00022801"/>
    </source>
</evidence>
<evidence type="ECO:0000256" key="7">
    <source>
        <dbReference type="ARBA" id="ARBA00022723"/>
    </source>
</evidence>
<feature type="binding site" evidence="11">
    <location>
        <position position="26"/>
    </location>
    <ligand>
        <name>Mg(2+)</name>
        <dbReference type="ChEBI" id="CHEBI:18420"/>
        <label>2</label>
    </ligand>
</feature>
<feature type="binding site" evidence="11">
    <location>
        <position position="26"/>
    </location>
    <ligand>
        <name>Mg(2+)</name>
        <dbReference type="ChEBI" id="CHEBI:18420"/>
        <label>1</label>
    </ligand>
</feature>
<evidence type="ECO:0000256" key="11">
    <source>
        <dbReference type="HAMAP-Rule" id="MF_00042"/>
    </source>
</evidence>
<dbReference type="PANTHER" id="PTHR10642">
    <property type="entry name" value="RIBONUCLEASE H1"/>
    <property type="match status" value="1"/>
</dbReference>
<dbReference type="GO" id="GO:0000287">
    <property type="term" value="F:magnesium ion binding"/>
    <property type="evidence" value="ECO:0007669"/>
    <property type="project" value="UniProtKB-UniRule"/>
</dbReference>
<evidence type="ECO:0000256" key="6">
    <source>
        <dbReference type="ARBA" id="ARBA00022722"/>
    </source>
</evidence>
<keyword evidence="6 11" id="KW-0540">Nuclease</keyword>
<sequence>MWPSASSCRRVALSAVSDDIVEISTDGACLGNPGPGGWGAVLRYRGHEKQISGSEADSTNNKMELTAAIEGLAALTKPSKVVLYTDSTYVRNGITKWVSGWQSNGWKTAAKQPVKNADLWRRLVEEEKRHDVTWQWVKGHAGDHYNEIADTLATSAARALRDGE</sequence>
<dbReference type="InterPro" id="IPR050092">
    <property type="entry name" value="RNase_H"/>
</dbReference>
<comment type="cofactor">
    <cofactor evidence="11">
        <name>Mg(2+)</name>
        <dbReference type="ChEBI" id="CHEBI:18420"/>
    </cofactor>
    <text evidence="11">Binds 1 Mg(2+) ion per subunit. May bind a second metal ion at a regulatory site, or after substrate binding.</text>
</comment>
<evidence type="ECO:0000256" key="10">
    <source>
        <dbReference type="ARBA" id="ARBA00022842"/>
    </source>
</evidence>
<feature type="domain" description="RNase H type-1" evidence="12">
    <location>
        <begin position="17"/>
        <end position="158"/>
    </location>
</feature>
<evidence type="ECO:0000259" key="12">
    <source>
        <dbReference type="PROSITE" id="PS50879"/>
    </source>
</evidence>
<dbReference type="Pfam" id="PF00075">
    <property type="entry name" value="RNase_H"/>
    <property type="match status" value="1"/>
</dbReference>
<evidence type="ECO:0000313" key="13">
    <source>
        <dbReference type="EMBL" id="NMO01654.1"/>
    </source>
</evidence>
<gene>
    <name evidence="11 13" type="primary">rnhA</name>
    <name evidence="13" type="ORF">HH308_10560</name>
</gene>
<evidence type="ECO:0000313" key="14">
    <source>
        <dbReference type="Proteomes" id="UP000550729"/>
    </source>
</evidence>
<dbReference type="GO" id="GO:0003676">
    <property type="term" value="F:nucleic acid binding"/>
    <property type="evidence" value="ECO:0007669"/>
    <property type="project" value="InterPro"/>
</dbReference>
<accession>A0A848KRR3</accession>
<keyword evidence="10 11" id="KW-0460">Magnesium</keyword>
<organism evidence="13 14">
    <name type="scientific">Gordonia asplenii</name>
    <dbReference type="NCBI Taxonomy" id="2725283"/>
    <lineage>
        <taxon>Bacteria</taxon>
        <taxon>Bacillati</taxon>
        <taxon>Actinomycetota</taxon>
        <taxon>Actinomycetes</taxon>
        <taxon>Mycobacteriales</taxon>
        <taxon>Gordoniaceae</taxon>
        <taxon>Gordonia</taxon>
    </lineage>
</organism>
<keyword evidence="7 11" id="KW-0479">Metal-binding</keyword>
<evidence type="ECO:0000256" key="5">
    <source>
        <dbReference type="ARBA" id="ARBA00012180"/>
    </source>
</evidence>
<dbReference type="Proteomes" id="UP000550729">
    <property type="component" value="Unassembled WGS sequence"/>
</dbReference>
<dbReference type="EMBL" id="JABBNB010000009">
    <property type="protein sequence ID" value="NMO01654.1"/>
    <property type="molecule type" value="Genomic_DNA"/>
</dbReference>
<keyword evidence="14" id="KW-1185">Reference proteome</keyword>
<dbReference type="InterPro" id="IPR012337">
    <property type="entry name" value="RNaseH-like_sf"/>
</dbReference>
<protein>
    <recommendedName>
        <fullName evidence="5 11">Ribonuclease H</fullName>
        <shortName evidence="11">RNase H</shortName>
        <ecNumber evidence="5 11">3.1.26.4</ecNumber>
    </recommendedName>
</protein>
<dbReference type="InterPro" id="IPR022892">
    <property type="entry name" value="RNaseHI"/>
</dbReference>
<dbReference type="FunFam" id="3.30.420.10:FF:000089">
    <property type="entry name" value="Ribonuclease H"/>
    <property type="match status" value="1"/>
</dbReference>
<dbReference type="Gene3D" id="3.30.420.10">
    <property type="entry name" value="Ribonuclease H-like superfamily/Ribonuclease H"/>
    <property type="match status" value="1"/>
</dbReference>
<comment type="caution">
    <text evidence="13">The sequence shown here is derived from an EMBL/GenBank/DDBJ whole genome shotgun (WGS) entry which is preliminary data.</text>
</comment>
<evidence type="ECO:0000256" key="8">
    <source>
        <dbReference type="ARBA" id="ARBA00022759"/>
    </source>
</evidence>
<keyword evidence="11" id="KW-0963">Cytoplasm</keyword>
<dbReference type="CDD" id="cd09278">
    <property type="entry name" value="RNase_HI_prokaryote_like"/>
    <property type="match status" value="1"/>
</dbReference>
<dbReference type="PANTHER" id="PTHR10642:SF26">
    <property type="entry name" value="RIBONUCLEASE H1"/>
    <property type="match status" value="1"/>
</dbReference>
<keyword evidence="8 11" id="KW-0255">Endonuclease</keyword>
<evidence type="ECO:0000256" key="4">
    <source>
        <dbReference type="ARBA" id="ARBA00011245"/>
    </source>
</evidence>
<reference evidence="13 14" key="1">
    <citation type="submission" date="2020-04" db="EMBL/GenBank/DDBJ databases">
        <title>Gordonia sp. nov. TBRC 11910.</title>
        <authorList>
            <person name="Suriyachadkun C."/>
        </authorList>
    </citation>
    <scope>NUCLEOTIDE SEQUENCE [LARGE SCALE GENOMIC DNA]</scope>
    <source>
        <strain evidence="13 14">TBRC 11910</strain>
    </source>
</reference>
<evidence type="ECO:0000256" key="3">
    <source>
        <dbReference type="ARBA" id="ARBA00005300"/>
    </source>
</evidence>
<feature type="binding site" evidence="11">
    <location>
        <position position="86"/>
    </location>
    <ligand>
        <name>Mg(2+)</name>
        <dbReference type="ChEBI" id="CHEBI:18420"/>
        <label>1</label>
    </ligand>
</feature>
<dbReference type="GO" id="GO:0005737">
    <property type="term" value="C:cytoplasm"/>
    <property type="evidence" value="ECO:0007669"/>
    <property type="project" value="UniProtKB-SubCell"/>
</dbReference>
<dbReference type="HAMAP" id="MF_00042">
    <property type="entry name" value="RNase_H"/>
    <property type="match status" value="1"/>
</dbReference>
<dbReference type="PROSITE" id="PS50879">
    <property type="entry name" value="RNASE_H_1"/>
    <property type="match status" value="1"/>
</dbReference>
<proteinExistence type="inferred from homology"/>